<feature type="transmembrane region" description="Helical" evidence="1">
    <location>
        <begin position="314"/>
        <end position="335"/>
    </location>
</feature>
<name>A0ABU4UZH3_9PSEU</name>
<feature type="transmembrane region" description="Helical" evidence="1">
    <location>
        <begin position="290"/>
        <end position="308"/>
    </location>
</feature>
<feature type="transmembrane region" description="Helical" evidence="1">
    <location>
        <begin position="58"/>
        <end position="79"/>
    </location>
</feature>
<evidence type="ECO:0000256" key="1">
    <source>
        <dbReference type="SAM" id="Phobius"/>
    </source>
</evidence>
<feature type="transmembrane region" description="Helical" evidence="1">
    <location>
        <begin position="134"/>
        <end position="159"/>
    </location>
</feature>
<comment type="caution">
    <text evidence="3">The sequence shown here is derived from an EMBL/GenBank/DDBJ whole genome shotgun (WGS) entry which is preliminary data.</text>
</comment>
<proteinExistence type="predicted"/>
<feature type="transmembrane region" description="Helical" evidence="1">
    <location>
        <begin position="91"/>
        <end position="114"/>
    </location>
</feature>
<dbReference type="PANTHER" id="PTHR23028">
    <property type="entry name" value="ACETYLTRANSFERASE"/>
    <property type="match status" value="1"/>
</dbReference>
<feature type="transmembrane region" description="Helical" evidence="1">
    <location>
        <begin position="225"/>
        <end position="242"/>
    </location>
</feature>
<keyword evidence="3" id="KW-0808">Transferase</keyword>
<protein>
    <submittedName>
        <fullName evidence="3">Acyltransferase</fullName>
        <ecNumber evidence="3">2.3.-.-</ecNumber>
    </submittedName>
</protein>
<feature type="domain" description="Acyltransferase 3" evidence="2">
    <location>
        <begin position="9"/>
        <end position="327"/>
    </location>
</feature>
<dbReference type="EMBL" id="JAXAVU010000009">
    <property type="protein sequence ID" value="MDX8144065.1"/>
    <property type="molecule type" value="Genomic_DNA"/>
</dbReference>
<evidence type="ECO:0000313" key="3">
    <source>
        <dbReference type="EMBL" id="MDX8144065.1"/>
    </source>
</evidence>
<dbReference type="InterPro" id="IPR050879">
    <property type="entry name" value="Acyltransferase_3"/>
</dbReference>
<dbReference type="Pfam" id="PF01757">
    <property type="entry name" value="Acyl_transf_3"/>
    <property type="match status" value="1"/>
</dbReference>
<dbReference type="InterPro" id="IPR002656">
    <property type="entry name" value="Acyl_transf_3_dom"/>
</dbReference>
<dbReference type="RefSeq" id="WP_319976301.1">
    <property type="nucleotide sequence ID" value="NZ_JAXAVU010000009.1"/>
</dbReference>
<evidence type="ECO:0000313" key="4">
    <source>
        <dbReference type="Proteomes" id="UP001285352"/>
    </source>
</evidence>
<feature type="transmembrane region" description="Helical" evidence="1">
    <location>
        <begin position="254"/>
        <end position="270"/>
    </location>
</feature>
<feature type="transmembrane region" description="Helical" evidence="1">
    <location>
        <begin position="12"/>
        <end position="30"/>
    </location>
</feature>
<reference evidence="3 4" key="2">
    <citation type="submission" date="2023-11" db="EMBL/GenBank/DDBJ databases">
        <authorList>
            <person name="Lara A.C."/>
            <person name="Chronakova A."/>
        </authorList>
    </citation>
    <scope>NUCLEOTIDE SEQUENCE [LARGE SCALE GENOMIC DNA]</scope>
    <source>
        <strain evidence="3 4">BCCO 10_0061</strain>
    </source>
</reference>
<feature type="transmembrane region" description="Helical" evidence="1">
    <location>
        <begin position="199"/>
        <end position="218"/>
    </location>
</feature>
<accession>A0ABU4UZH3</accession>
<keyword evidence="3" id="KW-0012">Acyltransferase</keyword>
<keyword evidence="1" id="KW-0812">Transmembrane</keyword>
<reference evidence="3 4" key="1">
    <citation type="submission" date="2023-11" db="EMBL/GenBank/DDBJ databases">
        <title>Lentzea sokolovensis, sp. nov., Lentzea kristufkii, sp. nov., and Lentzea miocenensis, sp. nov., rare actinobacteria from Sokolov Coal Basin, Miocene lacustrine sediment, Czech Republic.</title>
        <authorList>
            <person name="Lara A."/>
            <person name="Kotroba L."/>
            <person name="Nouioui I."/>
            <person name="Neumann-Schaal M."/>
            <person name="Mast Y."/>
            <person name="Chronakova A."/>
        </authorList>
    </citation>
    <scope>NUCLEOTIDE SEQUENCE [LARGE SCALE GENOMIC DNA]</scope>
    <source>
        <strain evidence="3 4">BCCO 10_0061</strain>
    </source>
</reference>
<dbReference type="EC" id="2.3.-.-" evidence="3"/>
<dbReference type="PANTHER" id="PTHR23028:SF53">
    <property type="entry name" value="ACYL_TRANSF_3 DOMAIN-CONTAINING PROTEIN"/>
    <property type="match status" value="1"/>
</dbReference>
<sequence length="362" mass="40011">MTGKPRYMHGLDFMRVLLSVVVIYNHYAGWMQVSNEPWGASDAVDGVLIGPLHLNPNLGFVGVSVFMLISGLVVTQVSFRETTGQFLGARAARLLPSLWIATLLAWAFASWQWVNINRLPDFDDLFWNLLLVQYAVPETAQVLAVVWTLIVQVVFYLFVAATIPLLRRWPWLPPALSVALVSVLLSITPPDDPAPATAVRMIATFLPVLFIGQLISLVRLGKLPAGAGVAFGTLHFLLFVQADLTSKVWPNGQAFPRTLLIVVLIVLLAIRADGKLVRSPFVAAIAKRTYAAYLVHIPISFALFRVITPAVGSWLTVAFALLCVAVASELLYRFVEDPVARWYRRRTKARTAKPELVGNWGT</sequence>
<keyword evidence="1" id="KW-0472">Membrane</keyword>
<evidence type="ECO:0000259" key="2">
    <source>
        <dbReference type="Pfam" id="PF01757"/>
    </source>
</evidence>
<organism evidence="3 4">
    <name type="scientific">Lentzea sokolovensis</name>
    <dbReference type="NCBI Taxonomy" id="3095429"/>
    <lineage>
        <taxon>Bacteria</taxon>
        <taxon>Bacillati</taxon>
        <taxon>Actinomycetota</taxon>
        <taxon>Actinomycetes</taxon>
        <taxon>Pseudonocardiales</taxon>
        <taxon>Pseudonocardiaceae</taxon>
        <taxon>Lentzea</taxon>
    </lineage>
</organism>
<gene>
    <name evidence="3" type="ORF">SK854_18245</name>
</gene>
<keyword evidence="1" id="KW-1133">Transmembrane helix</keyword>
<keyword evidence="4" id="KW-1185">Reference proteome</keyword>
<dbReference type="Proteomes" id="UP001285352">
    <property type="component" value="Unassembled WGS sequence"/>
</dbReference>
<dbReference type="GO" id="GO:0016746">
    <property type="term" value="F:acyltransferase activity"/>
    <property type="evidence" value="ECO:0007669"/>
    <property type="project" value="UniProtKB-KW"/>
</dbReference>
<feature type="transmembrane region" description="Helical" evidence="1">
    <location>
        <begin position="171"/>
        <end position="187"/>
    </location>
</feature>